<evidence type="ECO:0000313" key="1">
    <source>
        <dbReference type="EMBL" id="QFY43419.1"/>
    </source>
</evidence>
<dbReference type="Proteomes" id="UP000325755">
    <property type="component" value="Chromosome"/>
</dbReference>
<sequence>MYKLKDGSEVSEAAIDAAFREGKAVIVHVRREGGCGARLLLDGEHFDTRGKCCHALDETWTSRPKTLKEALDAAYYNPNPFCKV</sequence>
<protein>
    <submittedName>
        <fullName evidence="1">Uncharacterized protein</fullName>
    </submittedName>
</protein>
<evidence type="ECO:0000313" key="2">
    <source>
        <dbReference type="Proteomes" id="UP000325755"/>
    </source>
</evidence>
<organism evidence="1 2">
    <name type="scientific">Candidatus Methylospira mobilis</name>
    <dbReference type="NCBI Taxonomy" id="1808979"/>
    <lineage>
        <taxon>Bacteria</taxon>
        <taxon>Pseudomonadati</taxon>
        <taxon>Pseudomonadota</taxon>
        <taxon>Gammaproteobacteria</taxon>
        <taxon>Methylococcales</taxon>
        <taxon>Methylococcaceae</taxon>
        <taxon>Candidatus Methylospira</taxon>
    </lineage>
</organism>
<keyword evidence="2" id="KW-1185">Reference proteome</keyword>
<gene>
    <name evidence="1" type="ORF">F6R98_12995</name>
</gene>
<dbReference type="RefSeq" id="WP_153249402.1">
    <property type="nucleotide sequence ID" value="NZ_CP044205.1"/>
</dbReference>
<reference evidence="1 2" key="1">
    <citation type="submission" date="2019-09" db="EMBL/GenBank/DDBJ databases">
        <title>Ecophysiology of the spiral-shaped methanotroph Methylospira mobilis as revealed by the complete genome sequence.</title>
        <authorList>
            <person name="Oshkin I.Y."/>
            <person name="Dedysh S.N."/>
            <person name="Miroshnikov K."/>
            <person name="Danilova O.V."/>
            <person name="Hakobyan A."/>
            <person name="Liesack W."/>
        </authorList>
    </citation>
    <scope>NUCLEOTIDE SEQUENCE [LARGE SCALE GENOMIC DNA]</scope>
    <source>
        <strain evidence="1 2">Shm1</strain>
    </source>
</reference>
<dbReference type="EMBL" id="CP044205">
    <property type="protein sequence ID" value="QFY43419.1"/>
    <property type="molecule type" value="Genomic_DNA"/>
</dbReference>
<dbReference type="AlphaFoldDB" id="A0A5Q0BIM4"/>
<name>A0A5Q0BIM4_9GAMM</name>
<dbReference type="KEGG" id="mmob:F6R98_12995"/>
<proteinExistence type="predicted"/>
<accession>A0A5Q0BIM4</accession>
<dbReference type="InParanoid" id="A0A5Q0BIM4"/>